<dbReference type="CDD" id="cd06460">
    <property type="entry name" value="M32_Taq"/>
    <property type="match status" value="1"/>
</dbReference>
<evidence type="ECO:0000313" key="3">
    <source>
        <dbReference type="Proteomes" id="UP000001514"/>
    </source>
</evidence>
<dbReference type="GO" id="GO:0004181">
    <property type="term" value="F:metallocarboxypeptidase activity"/>
    <property type="evidence" value="ECO:0000318"/>
    <property type="project" value="GO_Central"/>
</dbReference>
<sequence length="494" mass="56275">MEQLRQQLGEIEAIGSVMALLQWDQQVTLPAGAHQARQRQVETLASLLYKMQSSEELGRCLERAREIDPSTLSGMERATIREAYREYSRVIKTRESLYRRISGLEVTAQATWEQARRENRFDLMAPVISEWISIRKEEAAVVSPGMDPYDYVLDEHERGSSVQKMDRMFERIKQPLIELLAKIKQPDNDTPGVAFPMEPQRELARKIIQDMGFNGRLDDSVHPMTVPVSPPSDVRITSKFIENNPRFGILAAIHETGHALYEQGRVEEPGLIALRPLSTGMHESQSLFWERMVGLSREFWDHYWPGSGLAKHGVKTGDGFYRYLTRVMPSPVRVEADEITYPLHILIRYEIEKGLFDGSLSVTEIPSVWNAKMEEYLGVTVSNDAQGCLQASLDIHWSLGIFGYFPTYVLGAIYACQLFDAADRDLGGLVRQNIAQGMFAPLREWLRDKVHSIGRLYETPEELLQVVTGKGMDPDGFVRHLTLKYSEINLTTRD</sequence>
<accession>D8QP05</accession>
<dbReference type="GO" id="GO:0006508">
    <property type="term" value="P:proteolysis"/>
    <property type="evidence" value="ECO:0000318"/>
    <property type="project" value="GO_Central"/>
</dbReference>
<dbReference type="PANTHER" id="PTHR34217:SF1">
    <property type="entry name" value="CARBOXYPEPTIDASE 1"/>
    <property type="match status" value="1"/>
</dbReference>
<dbReference type="InParanoid" id="D8QP05"/>
<dbReference type="eggNOG" id="ENOG502QQRM">
    <property type="taxonomic scope" value="Eukaryota"/>
</dbReference>
<reference evidence="2 3" key="1">
    <citation type="journal article" date="2011" name="Science">
        <title>The Selaginella genome identifies genetic changes associated with the evolution of vascular plants.</title>
        <authorList>
            <person name="Banks J.A."/>
            <person name="Nishiyama T."/>
            <person name="Hasebe M."/>
            <person name="Bowman J.L."/>
            <person name="Gribskov M."/>
            <person name="dePamphilis C."/>
            <person name="Albert V.A."/>
            <person name="Aono N."/>
            <person name="Aoyama T."/>
            <person name="Ambrose B.A."/>
            <person name="Ashton N.W."/>
            <person name="Axtell M.J."/>
            <person name="Barker E."/>
            <person name="Barker M.S."/>
            <person name="Bennetzen J.L."/>
            <person name="Bonawitz N.D."/>
            <person name="Chapple C."/>
            <person name="Cheng C."/>
            <person name="Correa L.G."/>
            <person name="Dacre M."/>
            <person name="DeBarry J."/>
            <person name="Dreyer I."/>
            <person name="Elias M."/>
            <person name="Engstrom E.M."/>
            <person name="Estelle M."/>
            <person name="Feng L."/>
            <person name="Finet C."/>
            <person name="Floyd S.K."/>
            <person name="Frommer W.B."/>
            <person name="Fujita T."/>
            <person name="Gramzow L."/>
            <person name="Gutensohn M."/>
            <person name="Harholt J."/>
            <person name="Hattori M."/>
            <person name="Heyl A."/>
            <person name="Hirai T."/>
            <person name="Hiwatashi Y."/>
            <person name="Ishikawa M."/>
            <person name="Iwata M."/>
            <person name="Karol K.G."/>
            <person name="Koehler B."/>
            <person name="Kolukisaoglu U."/>
            <person name="Kubo M."/>
            <person name="Kurata T."/>
            <person name="Lalonde S."/>
            <person name="Li K."/>
            <person name="Li Y."/>
            <person name="Litt A."/>
            <person name="Lyons E."/>
            <person name="Manning G."/>
            <person name="Maruyama T."/>
            <person name="Michael T.P."/>
            <person name="Mikami K."/>
            <person name="Miyazaki S."/>
            <person name="Morinaga S."/>
            <person name="Murata T."/>
            <person name="Mueller-Roeber B."/>
            <person name="Nelson D.R."/>
            <person name="Obara M."/>
            <person name="Oguri Y."/>
            <person name="Olmstead R.G."/>
            <person name="Onodera N."/>
            <person name="Petersen B.L."/>
            <person name="Pils B."/>
            <person name="Prigge M."/>
            <person name="Rensing S.A."/>
            <person name="Riano-Pachon D.M."/>
            <person name="Roberts A.W."/>
            <person name="Sato Y."/>
            <person name="Scheller H.V."/>
            <person name="Schulz B."/>
            <person name="Schulz C."/>
            <person name="Shakirov E.V."/>
            <person name="Shibagaki N."/>
            <person name="Shinohara N."/>
            <person name="Shippen D.E."/>
            <person name="Soerensen I."/>
            <person name="Sotooka R."/>
            <person name="Sugimoto N."/>
            <person name="Sugita M."/>
            <person name="Sumikawa N."/>
            <person name="Tanurdzic M."/>
            <person name="Theissen G."/>
            <person name="Ulvskov P."/>
            <person name="Wakazuki S."/>
            <person name="Weng J.K."/>
            <person name="Willats W.W."/>
            <person name="Wipf D."/>
            <person name="Wolf P.G."/>
            <person name="Yang L."/>
            <person name="Zimmer A.D."/>
            <person name="Zhu Q."/>
            <person name="Mitros T."/>
            <person name="Hellsten U."/>
            <person name="Loque D."/>
            <person name="Otillar R."/>
            <person name="Salamov A."/>
            <person name="Schmutz J."/>
            <person name="Shapiro H."/>
            <person name="Lindquist E."/>
            <person name="Lucas S."/>
            <person name="Rokhsar D."/>
            <person name="Grigoriev I.V."/>
        </authorList>
    </citation>
    <scope>NUCLEOTIDE SEQUENCE [LARGE SCALE GENOMIC DNA]</scope>
</reference>
<dbReference type="Proteomes" id="UP000001514">
    <property type="component" value="Unassembled WGS sequence"/>
</dbReference>
<dbReference type="PRINTS" id="PR00998">
    <property type="entry name" value="CRBOXYPTASET"/>
</dbReference>
<dbReference type="Gramene" id="EFJ38198">
    <property type="protein sequence ID" value="EFJ38198"/>
    <property type="gene ID" value="SELMODRAFT_73751"/>
</dbReference>
<name>D8QP05_SELML</name>
<dbReference type="PANTHER" id="PTHR34217">
    <property type="entry name" value="METAL-DEPENDENT CARBOXYPEPTIDASE"/>
    <property type="match status" value="1"/>
</dbReference>
<dbReference type="Pfam" id="PF02074">
    <property type="entry name" value="Peptidase_M32"/>
    <property type="match status" value="1"/>
</dbReference>
<keyword evidence="3" id="KW-1185">Reference proteome</keyword>
<dbReference type="PIRSF" id="PIRSF006615">
    <property type="entry name" value="Zn_crbxpep_Taq"/>
    <property type="match status" value="1"/>
</dbReference>
<feature type="active site" description="Proton donor/acceptor" evidence="1">
    <location>
        <position position="255"/>
    </location>
</feature>
<evidence type="ECO:0000313" key="2">
    <source>
        <dbReference type="EMBL" id="EFJ38198.1"/>
    </source>
</evidence>
<dbReference type="AlphaFoldDB" id="D8QP05"/>
<proteinExistence type="predicted"/>
<evidence type="ECO:0008006" key="4">
    <source>
        <dbReference type="Google" id="ProtNLM"/>
    </source>
</evidence>
<dbReference type="HOGENOM" id="CLU_032916_1_0_1"/>
<dbReference type="Gene3D" id="1.10.1370.30">
    <property type="match status" value="1"/>
</dbReference>
<gene>
    <name evidence="2" type="ORF">SELMODRAFT_73751</name>
</gene>
<organism evidence="3">
    <name type="scientific">Selaginella moellendorffii</name>
    <name type="common">Spikemoss</name>
    <dbReference type="NCBI Taxonomy" id="88036"/>
    <lineage>
        <taxon>Eukaryota</taxon>
        <taxon>Viridiplantae</taxon>
        <taxon>Streptophyta</taxon>
        <taxon>Embryophyta</taxon>
        <taxon>Tracheophyta</taxon>
        <taxon>Lycopodiopsida</taxon>
        <taxon>Selaginellales</taxon>
        <taxon>Selaginellaceae</taxon>
        <taxon>Selaginella</taxon>
    </lineage>
</organism>
<dbReference type="SUPFAM" id="SSF55486">
    <property type="entry name" value="Metalloproteases ('zincins'), catalytic domain"/>
    <property type="match status" value="1"/>
</dbReference>
<dbReference type="InterPro" id="IPR001333">
    <property type="entry name" value="Peptidase_M32_Taq"/>
</dbReference>
<dbReference type="EMBL" id="GL377565">
    <property type="protein sequence ID" value="EFJ38198.1"/>
    <property type="molecule type" value="Genomic_DNA"/>
</dbReference>
<evidence type="ECO:0000256" key="1">
    <source>
        <dbReference type="PIRSR" id="PIRSR006615-2"/>
    </source>
</evidence>
<dbReference type="KEGG" id="smo:SELMODRAFT_73751"/>
<dbReference type="PROSITE" id="PS52034">
    <property type="entry name" value="PEPTIDASE_M32"/>
    <property type="match status" value="1"/>
</dbReference>
<protein>
    <recommendedName>
        <fullName evidence="4">Carboxypeptidase Taq</fullName>
    </recommendedName>
</protein>